<dbReference type="GO" id="GO:0048038">
    <property type="term" value="F:quinone binding"/>
    <property type="evidence" value="ECO:0007669"/>
    <property type="project" value="TreeGrafter"/>
</dbReference>
<comment type="similarity">
    <text evidence="1">Belongs to the short-chain dehydrogenases/reductases (SDR) family.</text>
</comment>
<name>A0A067MVX8_BOTB1</name>
<proteinExistence type="inferred from homology"/>
<gene>
    <name evidence="3" type="ORF">BOTBODRAFT_54597</name>
</gene>
<dbReference type="AlphaFoldDB" id="A0A067MVX8"/>
<dbReference type="PRINTS" id="PR00080">
    <property type="entry name" value="SDRFAMILY"/>
</dbReference>
<dbReference type="PRINTS" id="PR00081">
    <property type="entry name" value="GDHRDH"/>
</dbReference>
<dbReference type="EMBL" id="KL198031">
    <property type="protein sequence ID" value="KDQ15721.1"/>
    <property type="molecule type" value="Genomic_DNA"/>
</dbReference>
<evidence type="ECO:0000256" key="2">
    <source>
        <dbReference type="ARBA" id="ARBA00022857"/>
    </source>
</evidence>
<dbReference type="OrthoDB" id="498125at2759"/>
<organism evidence="3 4">
    <name type="scientific">Botryobasidium botryosum (strain FD-172 SS1)</name>
    <dbReference type="NCBI Taxonomy" id="930990"/>
    <lineage>
        <taxon>Eukaryota</taxon>
        <taxon>Fungi</taxon>
        <taxon>Dikarya</taxon>
        <taxon>Basidiomycota</taxon>
        <taxon>Agaricomycotina</taxon>
        <taxon>Agaricomycetes</taxon>
        <taxon>Cantharellales</taxon>
        <taxon>Botryobasidiaceae</taxon>
        <taxon>Botryobasidium</taxon>
    </lineage>
</organism>
<dbReference type="Gene3D" id="3.40.50.720">
    <property type="entry name" value="NAD(P)-binding Rossmann-like Domain"/>
    <property type="match status" value="1"/>
</dbReference>
<reference evidence="4" key="1">
    <citation type="journal article" date="2014" name="Proc. Natl. Acad. Sci. U.S.A.">
        <title>Extensive sampling of basidiomycete genomes demonstrates inadequacy of the white-rot/brown-rot paradigm for wood decay fungi.</title>
        <authorList>
            <person name="Riley R."/>
            <person name="Salamov A.A."/>
            <person name="Brown D.W."/>
            <person name="Nagy L.G."/>
            <person name="Floudas D."/>
            <person name="Held B.W."/>
            <person name="Levasseur A."/>
            <person name="Lombard V."/>
            <person name="Morin E."/>
            <person name="Otillar R."/>
            <person name="Lindquist E.A."/>
            <person name="Sun H."/>
            <person name="LaButti K.M."/>
            <person name="Schmutz J."/>
            <person name="Jabbour D."/>
            <person name="Luo H."/>
            <person name="Baker S.E."/>
            <person name="Pisabarro A.G."/>
            <person name="Walton J.D."/>
            <person name="Blanchette R.A."/>
            <person name="Henrissat B."/>
            <person name="Martin F."/>
            <person name="Cullen D."/>
            <person name="Hibbett D.S."/>
            <person name="Grigoriev I.V."/>
        </authorList>
    </citation>
    <scope>NUCLEOTIDE SEQUENCE [LARGE SCALE GENOMIC DNA]</scope>
    <source>
        <strain evidence="4">FD-172 SS1</strain>
    </source>
</reference>
<dbReference type="GO" id="GO:0006633">
    <property type="term" value="P:fatty acid biosynthetic process"/>
    <property type="evidence" value="ECO:0007669"/>
    <property type="project" value="TreeGrafter"/>
</dbReference>
<dbReference type="FunFam" id="3.40.50.720:FF:000084">
    <property type="entry name" value="Short-chain dehydrogenase reductase"/>
    <property type="match status" value="1"/>
</dbReference>
<dbReference type="Pfam" id="PF13561">
    <property type="entry name" value="adh_short_C2"/>
    <property type="match status" value="1"/>
</dbReference>
<dbReference type="HOGENOM" id="CLU_010194_1_0_1"/>
<dbReference type="SUPFAM" id="SSF51735">
    <property type="entry name" value="NAD(P)-binding Rossmann-fold domains"/>
    <property type="match status" value="1"/>
</dbReference>
<dbReference type="Proteomes" id="UP000027195">
    <property type="component" value="Unassembled WGS sequence"/>
</dbReference>
<evidence type="ECO:0000256" key="1">
    <source>
        <dbReference type="ARBA" id="ARBA00006484"/>
    </source>
</evidence>
<dbReference type="PROSITE" id="PS00061">
    <property type="entry name" value="ADH_SHORT"/>
    <property type="match status" value="1"/>
</dbReference>
<protein>
    <submittedName>
        <fullName evidence="3">Uncharacterized protein</fullName>
    </submittedName>
</protein>
<dbReference type="FunCoup" id="A0A067MVX8">
    <property type="interactions" value="24"/>
</dbReference>
<dbReference type="PANTHER" id="PTHR42760:SF121">
    <property type="entry name" value="3-OXOACYL-(ACYL-CARRIER-PROTEIN) REDUCTASE"/>
    <property type="match status" value="1"/>
</dbReference>
<sequence length="263" mass="26977">MSATEARVAVVTGGAQGLGAAICLRLAKDGFDIAIVDLPTQKEAVEKLINVIQTENAGRRAIAAYADVSSQADIQTMAEKVVAELGGIHVFVSNAGVCALPAPFADLSIEEFDRQMNINARGTFLSFRAAARVMIAQGKGGKLLATSSIAGLKGMGAQAGYSASKFAIRGIVQSAAASLAPHGITANAYCPGLVETPLLAAQRPHIAALANIPIEAVDSILPIPLGRIGQPEDIANVVSFLASSNSDYITGQSFAVDGGVNFS</sequence>
<evidence type="ECO:0000313" key="3">
    <source>
        <dbReference type="EMBL" id="KDQ15721.1"/>
    </source>
</evidence>
<evidence type="ECO:0000313" key="4">
    <source>
        <dbReference type="Proteomes" id="UP000027195"/>
    </source>
</evidence>
<dbReference type="InterPro" id="IPR020904">
    <property type="entry name" value="Sc_DH/Rdtase_CS"/>
</dbReference>
<dbReference type="GO" id="GO:0016616">
    <property type="term" value="F:oxidoreductase activity, acting on the CH-OH group of donors, NAD or NADP as acceptor"/>
    <property type="evidence" value="ECO:0007669"/>
    <property type="project" value="TreeGrafter"/>
</dbReference>
<dbReference type="STRING" id="930990.A0A067MVX8"/>
<keyword evidence="2" id="KW-0521">NADP</keyword>
<dbReference type="InterPro" id="IPR036291">
    <property type="entry name" value="NAD(P)-bd_dom_sf"/>
</dbReference>
<dbReference type="InterPro" id="IPR002347">
    <property type="entry name" value="SDR_fam"/>
</dbReference>
<dbReference type="InParanoid" id="A0A067MVX8"/>
<accession>A0A067MVX8</accession>
<keyword evidence="4" id="KW-1185">Reference proteome</keyword>
<dbReference type="PANTHER" id="PTHR42760">
    <property type="entry name" value="SHORT-CHAIN DEHYDROGENASES/REDUCTASES FAMILY MEMBER"/>
    <property type="match status" value="1"/>
</dbReference>